<dbReference type="PRINTS" id="PR00069">
    <property type="entry name" value="ALDKETRDTASE"/>
</dbReference>
<dbReference type="AlphaFoldDB" id="A0A2K1QKZ5"/>
<dbReference type="InParanoid" id="A0A2K1QKZ5"/>
<dbReference type="PANTHER" id="PTHR42686:SF1">
    <property type="entry name" value="GH17980P-RELATED"/>
    <property type="match status" value="1"/>
</dbReference>
<sequence>MSDPGTDSMPPSSSLDLGPLILGGAGFSYQLTTNPHGLPATSILKRSFDLGVRTIDTSPYYHPSEEILGAALKDPFVASSHPRESYTLMTKCGRIEADRFDYSPAWIRSSVQRSLQRFQTGYLDVVFCHDVEYVSLDEAVGAVGALFELKKTGAVRNAGVSGYDLDVLIAVAAKVRERYGMPVDVVQCWAQLSLQNTRLETYGLAALKGVGVRTVCSSSPLACGLLRDGGVPVGALGDWHPAPAGLRECAQAAAQTMGDHGEKLSAVALRYAISRAVANSVDGMTVSTITGIGSLDELEENVATARQLLGDWSRPMTGSGRDTQVDDELIRKDATLYGLARDVLGKWIDYDFSSKK</sequence>
<gene>
    <name evidence="3" type="ORF">CAC42_4290</name>
</gene>
<organism evidence="3 4">
    <name type="scientific">Sphaceloma murrayae</name>
    <dbReference type="NCBI Taxonomy" id="2082308"/>
    <lineage>
        <taxon>Eukaryota</taxon>
        <taxon>Fungi</taxon>
        <taxon>Dikarya</taxon>
        <taxon>Ascomycota</taxon>
        <taxon>Pezizomycotina</taxon>
        <taxon>Dothideomycetes</taxon>
        <taxon>Dothideomycetidae</taxon>
        <taxon>Myriangiales</taxon>
        <taxon>Elsinoaceae</taxon>
        <taxon>Sphaceloma</taxon>
    </lineage>
</organism>
<dbReference type="Pfam" id="PF00248">
    <property type="entry name" value="Aldo_ket_red"/>
    <property type="match status" value="1"/>
</dbReference>
<dbReference type="FunCoup" id="A0A2K1QKZ5">
    <property type="interactions" value="182"/>
</dbReference>
<evidence type="ECO:0000313" key="4">
    <source>
        <dbReference type="Proteomes" id="UP000243797"/>
    </source>
</evidence>
<accession>A0A2K1QKZ5</accession>
<name>A0A2K1QKZ5_9PEZI</name>
<evidence type="ECO:0000313" key="3">
    <source>
        <dbReference type="EMBL" id="PNS15838.1"/>
    </source>
</evidence>
<evidence type="ECO:0000259" key="2">
    <source>
        <dbReference type="Pfam" id="PF00248"/>
    </source>
</evidence>
<comment type="caution">
    <text evidence="3">The sequence shown here is derived from an EMBL/GenBank/DDBJ whole genome shotgun (WGS) entry which is preliminary data.</text>
</comment>
<dbReference type="STRING" id="2082308.A0A2K1QKZ5"/>
<dbReference type="InterPro" id="IPR023210">
    <property type="entry name" value="NADP_OxRdtase_dom"/>
</dbReference>
<dbReference type="PANTHER" id="PTHR42686">
    <property type="entry name" value="GH17980P-RELATED"/>
    <property type="match status" value="1"/>
</dbReference>
<dbReference type="Proteomes" id="UP000243797">
    <property type="component" value="Unassembled WGS sequence"/>
</dbReference>
<dbReference type="Gene3D" id="3.20.20.100">
    <property type="entry name" value="NADP-dependent oxidoreductase domain"/>
    <property type="match status" value="1"/>
</dbReference>
<dbReference type="GO" id="GO:0045290">
    <property type="term" value="F:D-arabinose 1-dehydrogenase [NAD(P)+] activity"/>
    <property type="evidence" value="ECO:0007669"/>
    <property type="project" value="TreeGrafter"/>
</dbReference>
<dbReference type="GO" id="GO:0005829">
    <property type="term" value="C:cytosol"/>
    <property type="evidence" value="ECO:0007669"/>
    <property type="project" value="TreeGrafter"/>
</dbReference>
<dbReference type="GO" id="GO:0070485">
    <property type="term" value="P:dehydro-D-arabinono-1,4-lactone biosynthetic process"/>
    <property type="evidence" value="ECO:0007669"/>
    <property type="project" value="TreeGrafter"/>
</dbReference>
<keyword evidence="1" id="KW-0560">Oxidoreductase</keyword>
<feature type="domain" description="NADP-dependent oxidoreductase" evidence="2">
    <location>
        <begin position="20"/>
        <end position="305"/>
    </location>
</feature>
<keyword evidence="4" id="KW-1185">Reference proteome</keyword>
<dbReference type="OrthoDB" id="5286008at2759"/>
<proteinExistence type="predicted"/>
<dbReference type="InterPro" id="IPR036812">
    <property type="entry name" value="NAD(P)_OxRdtase_dom_sf"/>
</dbReference>
<dbReference type="InterPro" id="IPR020471">
    <property type="entry name" value="AKR"/>
</dbReference>
<dbReference type="EMBL" id="NKHZ01000068">
    <property type="protein sequence ID" value="PNS15838.1"/>
    <property type="molecule type" value="Genomic_DNA"/>
</dbReference>
<reference evidence="3 4" key="1">
    <citation type="submission" date="2017-06" db="EMBL/GenBank/DDBJ databases">
        <title>Draft genome sequence of a variant of Elsinoe murrayae.</title>
        <authorList>
            <person name="Cheng Q."/>
        </authorList>
    </citation>
    <scope>NUCLEOTIDE SEQUENCE [LARGE SCALE GENOMIC DNA]</scope>
    <source>
        <strain evidence="3 4">CQ-2017a</strain>
    </source>
</reference>
<evidence type="ECO:0000256" key="1">
    <source>
        <dbReference type="ARBA" id="ARBA00023002"/>
    </source>
</evidence>
<protein>
    <submittedName>
        <fullName evidence="3">D-arabinose 1-dehydrogenase</fullName>
    </submittedName>
</protein>
<dbReference type="SUPFAM" id="SSF51430">
    <property type="entry name" value="NAD(P)-linked oxidoreductase"/>
    <property type="match status" value="1"/>
</dbReference>